<dbReference type="SUPFAM" id="SSF53850">
    <property type="entry name" value="Periplasmic binding protein-like II"/>
    <property type="match status" value="1"/>
</dbReference>
<accession>A0A6N8DHE7</accession>
<dbReference type="EMBL" id="WNKS01000001">
    <property type="protein sequence ID" value="MTV29812.1"/>
    <property type="molecule type" value="Genomic_DNA"/>
</dbReference>
<dbReference type="PANTHER" id="PTHR30024">
    <property type="entry name" value="ALIPHATIC SULFONATES-BINDING PROTEIN-RELATED"/>
    <property type="match status" value="1"/>
</dbReference>
<gene>
    <name evidence="2" type="ORF">GJ654_02250</name>
</gene>
<dbReference type="AlphaFoldDB" id="A0A6N8DHE7"/>
<reference evidence="2 3" key="1">
    <citation type="submission" date="2019-11" db="EMBL/GenBank/DDBJ databases">
        <title>Whole-genome sequence of a Rhodoblastus acidophilus DSM 142.</title>
        <authorList>
            <person name="Kyndt J.A."/>
            <person name="Meyer T.E."/>
        </authorList>
    </citation>
    <scope>NUCLEOTIDE SEQUENCE [LARGE SCALE GENOMIC DNA]</scope>
    <source>
        <strain evidence="2 3">DSM 142</strain>
    </source>
</reference>
<dbReference type="RefSeq" id="WP_155444456.1">
    <property type="nucleotide sequence ID" value="NZ_JAOQNR010000001.1"/>
</dbReference>
<dbReference type="InterPro" id="IPR015168">
    <property type="entry name" value="SsuA/THI5"/>
</dbReference>
<comment type="caution">
    <text evidence="2">The sequence shown here is derived from an EMBL/GenBank/DDBJ whole genome shotgun (WGS) entry which is preliminary data.</text>
</comment>
<evidence type="ECO:0000313" key="3">
    <source>
        <dbReference type="Proteomes" id="UP000439113"/>
    </source>
</evidence>
<feature type="domain" description="SsuA/THI5-like" evidence="1">
    <location>
        <begin position="50"/>
        <end position="233"/>
    </location>
</feature>
<name>A0A6N8DHE7_RHOAC</name>
<dbReference type="Pfam" id="PF09084">
    <property type="entry name" value="NMT1"/>
    <property type="match status" value="1"/>
</dbReference>
<protein>
    <submittedName>
        <fullName evidence="2">ABC transporter substrate-binding protein</fullName>
    </submittedName>
</protein>
<organism evidence="2 3">
    <name type="scientific">Rhodoblastus acidophilus</name>
    <name type="common">Rhodopseudomonas acidophila</name>
    <dbReference type="NCBI Taxonomy" id="1074"/>
    <lineage>
        <taxon>Bacteria</taxon>
        <taxon>Pseudomonadati</taxon>
        <taxon>Pseudomonadota</taxon>
        <taxon>Alphaproteobacteria</taxon>
        <taxon>Hyphomicrobiales</taxon>
        <taxon>Rhodoblastaceae</taxon>
        <taxon>Rhodoblastus</taxon>
    </lineage>
</organism>
<dbReference type="OrthoDB" id="6788250at2"/>
<sequence length="293" mass="32413">MNFLRAAFESSGSPSWVMRVIRSQGLDRLHGFELELVLGGDLGDRRAQATQHVLAQGRADLIDTDWLSIARSKDTDAPLTAVFPYGKIMGALVVAAASGIDSLNDLRGRRVGVIRASDKNWLVARAACRKRHGFDPRDVVRLAEALSKTELLRRLEAGEVEVATLPWHLAPRVTASGKFRQLCDVLDLLPELGAPSIPTTFFAARPEFAETHPRLIAGFIAAYRDAVALMRADEQVWREAAAQPGDDAAVLAALRAAWLRRICDEWPDDARETKKLDDFFERLSRDSLVPEHA</sequence>
<evidence type="ECO:0000313" key="2">
    <source>
        <dbReference type="EMBL" id="MTV29812.1"/>
    </source>
</evidence>
<dbReference type="Proteomes" id="UP000439113">
    <property type="component" value="Unassembled WGS sequence"/>
</dbReference>
<evidence type="ECO:0000259" key="1">
    <source>
        <dbReference type="Pfam" id="PF09084"/>
    </source>
</evidence>
<dbReference type="Gene3D" id="3.40.190.10">
    <property type="entry name" value="Periplasmic binding protein-like II"/>
    <property type="match status" value="2"/>
</dbReference>
<proteinExistence type="predicted"/>